<reference evidence="9" key="2">
    <citation type="journal article" date="2022" name="Sci. Rep.">
        <title>In silico prediction of the enzymes involved in the degradation of the herbicide molinate by Gulosibacter molinativorax ON4T.</title>
        <authorList>
            <person name="Lopes A.R."/>
            <person name="Bunin E."/>
            <person name="Viana A.T."/>
            <person name="Froufe H."/>
            <person name="Munoz-Merida A."/>
            <person name="Pinho D."/>
            <person name="Figueiredo J."/>
            <person name="Barroso C."/>
            <person name="Vaz-Moreira I."/>
            <person name="Bellanger X."/>
            <person name="Egas C."/>
            <person name="Nunes O.C."/>
        </authorList>
    </citation>
    <scope>NUCLEOTIDE SEQUENCE</scope>
    <source>
        <strain evidence="9">ON4</strain>
    </source>
</reference>
<organism evidence="9 10">
    <name type="scientific">Gulosibacter molinativorax</name>
    <dbReference type="NCBI Taxonomy" id="256821"/>
    <lineage>
        <taxon>Bacteria</taxon>
        <taxon>Bacillati</taxon>
        <taxon>Actinomycetota</taxon>
        <taxon>Actinomycetes</taxon>
        <taxon>Micrococcales</taxon>
        <taxon>Microbacteriaceae</taxon>
        <taxon>Gulosibacter</taxon>
    </lineage>
</organism>
<feature type="transmembrane region" description="Helical" evidence="7">
    <location>
        <begin position="148"/>
        <end position="172"/>
    </location>
</feature>
<evidence type="ECO:0000256" key="4">
    <source>
        <dbReference type="ARBA" id="ARBA00022692"/>
    </source>
</evidence>
<evidence type="ECO:0000313" key="9">
    <source>
        <dbReference type="EMBL" id="MDJ1371832.1"/>
    </source>
</evidence>
<dbReference type="PANTHER" id="PTHR43867:SF2">
    <property type="entry name" value="CELLULOSE SYNTHASE CATALYTIC SUBUNIT A [UDP-FORMING]"/>
    <property type="match status" value="1"/>
</dbReference>
<evidence type="ECO:0000256" key="2">
    <source>
        <dbReference type="ARBA" id="ARBA00022676"/>
    </source>
</evidence>
<evidence type="ECO:0000256" key="1">
    <source>
        <dbReference type="ARBA" id="ARBA00004141"/>
    </source>
</evidence>
<sequence>MRRGAHPLRCARNCRIAAEGKCRRGRKIPLGPGNRLGTVPRNFGIRSPQLGTVKQVTEVAKPSRWNHFPLISALEWSPGPERFKLPMVSVPARAPYAASAKSPYPSFDHRPPSRASVAIAAAAPVISLLLFLWFLIHTLLSLPTLTGAGIAWLVVSLLAASALAYSSGMYLLGRAGALVRLRNHRRLTRAELDVTFLDDDSTMTVLVPSYAEEPRVVNATLWSAALQEFPSLRVVLLIDDKPHPTDPAVLAKLDETRALPGQIAAELAEPHRQARLALNDFACARGDDVCAADLQALASAYDAAAEWLTQFAARWSLTDHSDAFLVDQVFLGLATEFTELADGFRAQASANDLPNRDMLQASYLRLVRIFSCKLDTFERKRYVSLSQEANKAMNLNSYLSLMGHAWQVTTTHDGDVLVATTDPTAADFIIPDADYVLTLDADSLLVRDYCTRLVHELQRPGNERVAVIQTPYCSFPGAPTRVERVAGATTDLQHLHHLGKTHFNATFWVGANAIIRREALTDIEEINLDRGFKVHTYIQDRTVIEDTESSMDLAARGWSLINYPERLSYSATPPDFGSLVVQRRRWANGGLIILPKIVDVIRGRLADRERIGLGEVALRLDYLGSIAWTSIAVPIILLLPILGTPLSPFLFLISVPFIIAQAADLRRVGHRLIDVVWVQSLNLVLLPVNLAGVLKSIQQGITRRKIPFARTPKIADRVAAPGLFVILPYLIALGLAAASATSIMLGNVLGSVFAALTALLALVGSVVFIGVHEGYQDIVAGLKLSASARARVKNSALESPALKDPTEPIALPAVSSGY</sequence>
<protein>
    <submittedName>
        <fullName evidence="9">Glycosyltransferase</fullName>
    </submittedName>
</protein>
<dbReference type="Pfam" id="PF13632">
    <property type="entry name" value="Glyco_trans_2_3"/>
    <property type="match status" value="1"/>
</dbReference>
<keyword evidence="4 7" id="KW-0812">Transmembrane</keyword>
<keyword evidence="6 7" id="KW-0472">Membrane</keyword>
<dbReference type="SUPFAM" id="SSF53448">
    <property type="entry name" value="Nucleotide-diphospho-sugar transferases"/>
    <property type="match status" value="1"/>
</dbReference>
<name>A0ABT7CAN8_9MICO</name>
<dbReference type="InterPro" id="IPR050321">
    <property type="entry name" value="Glycosyltr_2/OpgH_subfam"/>
</dbReference>
<dbReference type="PANTHER" id="PTHR43867">
    <property type="entry name" value="CELLULOSE SYNTHASE CATALYTIC SUBUNIT A [UDP-FORMING]"/>
    <property type="match status" value="1"/>
</dbReference>
<reference evidence="9" key="1">
    <citation type="submission" date="2018-03" db="EMBL/GenBank/DDBJ databases">
        <authorList>
            <person name="Nunes O.C."/>
            <person name="Lopes A.R."/>
            <person name="Froufe H."/>
            <person name="Munoz-Merida A."/>
            <person name="Barroso C."/>
            <person name="Egas C."/>
        </authorList>
    </citation>
    <scope>NUCLEOTIDE SEQUENCE</scope>
    <source>
        <strain evidence="9">ON4</strain>
    </source>
</reference>
<evidence type="ECO:0000313" key="10">
    <source>
        <dbReference type="Proteomes" id="UP001170379"/>
    </source>
</evidence>
<comment type="subcellular location">
    <subcellularLocation>
        <location evidence="1">Membrane</location>
        <topology evidence="1">Multi-pass membrane protein</topology>
    </subcellularLocation>
</comment>
<dbReference type="EMBL" id="PXVD01000016">
    <property type="protein sequence ID" value="MDJ1371832.1"/>
    <property type="molecule type" value="Genomic_DNA"/>
</dbReference>
<keyword evidence="10" id="KW-1185">Reference proteome</keyword>
<comment type="caution">
    <text evidence="9">The sequence shown here is derived from an EMBL/GenBank/DDBJ whole genome shotgun (WGS) entry which is preliminary data.</text>
</comment>
<evidence type="ECO:0000259" key="8">
    <source>
        <dbReference type="Pfam" id="PF13632"/>
    </source>
</evidence>
<evidence type="ECO:0000256" key="3">
    <source>
        <dbReference type="ARBA" id="ARBA00022679"/>
    </source>
</evidence>
<keyword evidence="5 7" id="KW-1133">Transmembrane helix</keyword>
<feature type="domain" description="Glycosyltransferase 2-like" evidence="8">
    <location>
        <begin position="435"/>
        <end position="657"/>
    </location>
</feature>
<evidence type="ECO:0000256" key="7">
    <source>
        <dbReference type="SAM" id="Phobius"/>
    </source>
</evidence>
<accession>A0ABT7CAN8</accession>
<feature type="transmembrane region" description="Helical" evidence="7">
    <location>
        <begin position="115"/>
        <end position="136"/>
    </location>
</feature>
<evidence type="ECO:0000256" key="5">
    <source>
        <dbReference type="ARBA" id="ARBA00022989"/>
    </source>
</evidence>
<evidence type="ECO:0000256" key="6">
    <source>
        <dbReference type="ARBA" id="ARBA00023136"/>
    </source>
</evidence>
<dbReference type="InterPro" id="IPR001173">
    <property type="entry name" value="Glyco_trans_2-like"/>
</dbReference>
<feature type="transmembrane region" description="Helical" evidence="7">
    <location>
        <begin position="752"/>
        <end position="771"/>
    </location>
</feature>
<keyword evidence="2" id="KW-0328">Glycosyltransferase</keyword>
<keyword evidence="3" id="KW-0808">Transferase</keyword>
<dbReference type="Proteomes" id="UP001170379">
    <property type="component" value="Unassembled WGS sequence"/>
</dbReference>
<dbReference type="InterPro" id="IPR029044">
    <property type="entry name" value="Nucleotide-diphossugar_trans"/>
</dbReference>
<feature type="transmembrane region" description="Helical" evidence="7">
    <location>
        <begin position="676"/>
        <end position="697"/>
    </location>
</feature>
<dbReference type="Gene3D" id="3.90.550.10">
    <property type="entry name" value="Spore Coat Polysaccharide Biosynthesis Protein SpsA, Chain A"/>
    <property type="match status" value="1"/>
</dbReference>
<proteinExistence type="predicted"/>
<gene>
    <name evidence="9" type="ORF">C7K25_10720</name>
</gene>
<feature type="transmembrane region" description="Helical" evidence="7">
    <location>
        <begin position="718"/>
        <end position="740"/>
    </location>
</feature>